<dbReference type="PANTHER" id="PTHR14339">
    <property type="entry name" value="VASCULIN"/>
    <property type="match status" value="1"/>
</dbReference>
<dbReference type="GO" id="GO:0003723">
    <property type="term" value="F:RNA binding"/>
    <property type="evidence" value="ECO:0007669"/>
    <property type="project" value="InterPro"/>
</dbReference>
<evidence type="ECO:0000313" key="13">
    <source>
        <dbReference type="Proteomes" id="UP000694552"/>
    </source>
</evidence>
<feature type="region of interest" description="Disordered" evidence="11">
    <location>
        <begin position="206"/>
        <end position="234"/>
    </location>
</feature>
<protein>
    <recommendedName>
        <fullName evidence="9">Vasculin</fullName>
    </recommendedName>
    <alternativeName>
        <fullName evidence="10">GC-rich promoter-binding protein 1</fullName>
    </alternativeName>
</protein>
<comment type="function">
    <text evidence="8">Functions as a GC-rich promoter-specific transactivating transcription factor.</text>
</comment>
<keyword evidence="7" id="KW-0539">Nucleus</keyword>
<accession>A0A8C8A553</accession>
<evidence type="ECO:0000256" key="11">
    <source>
        <dbReference type="SAM" id="MobiDB-lite"/>
    </source>
</evidence>
<dbReference type="GO" id="GO:0045893">
    <property type="term" value="P:positive regulation of DNA-templated transcription"/>
    <property type="evidence" value="ECO:0007669"/>
    <property type="project" value="InterPro"/>
</dbReference>
<organism evidence="12 13">
    <name type="scientific">Otus sunia</name>
    <name type="common">Oriental scops-owl</name>
    <dbReference type="NCBI Taxonomy" id="257818"/>
    <lineage>
        <taxon>Eukaryota</taxon>
        <taxon>Metazoa</taxon>
        <taxon>Chordata</taxon>
        <taxon>Craniata</taxon>
        <taxon>Vertebrata</taxon>
        <taxon>Euteleostomi</taxon>
        <taxon>Archelosauria</taxon>
        <taxon>Archosauria</taxon>
        <taxon>Dinosauria</taxon>
        <taxon>Saurischia</taxon>
        <taxon>Theropoda</taxon>
        <taxon>Coelurosauria</taxon>
        <taxon>Aves</taxon>
        <taxon>Neognathae</taxon>
        <taxon>Neoaves</taxon>
        <taxon>Telluraves</taxon>
        <taxon>Strigiformes</taxon>
        <taxon>Strigidae</taxon>
        <taxon>Otus</taxon>
    </lineage>
</organism>
<keyword evidence="13" id="KW-1185">Reference proteome</keyword>
<evidence type="ECO:0000256" key="6">
    <source>
        <dbReference type="ARBA" id="ARBA00023163"/>
    </source>
</evidence>
<reference evidence="12" key="2">
    <citation type="submission" date="2025-09" db="UniProtKB">
        <authorList>
            <consortium name="Ensembl"/>
        </authorList>
    </citation>
    <scope>IDENTIFICATION</scope>
</reference>
<evidence type="ECO:0000256" key="7">
    <source>
        <dbReference type="ARBA" id="ARBA00023242"/>
    </source>
</evidence>
<keyword evidence="6" id="KW-0804">Transcription</keyword>
<evidence type="ECO:0000256" key="4">
    <source>
        <dbReference type="ARBA" id="ARBA00023125"/>
    </source>
</evidence>
<keyword evidence="4" id="KW-0238">DNA-binding</keyword>
<comment type="similarity">
    <text evidence="2">Belongs to the vasculin family.</text>
</comment>
<dbReference type="PANTHER" id="PTHR14339:SF11">
    <property type="entry name" value="VASCULIN"/>
    <property type="match status" value="1"/>
</dbReference>
<dbReference type="Ensembl" id="ENSOSUT00000001278.1">
    <property type="protein sequence ID" value="ENSOSUP00000001254.1"/>
    <property type="gene ID" value="ENSOSUG00000000932.1"/>
</dbReference>
<evidence type="ECO:0000256" key="2">
    <source>
        <dbReference type="ARBA" id="ARBA00010099"/>
    </source>
</evidence>
<evidence type="ECO:0000313" key="12">
    <source>
        <dbReference type="Ensembl" id="ENSOSUP00000001254.1"/>
    </source>
</evidence>
<evidence type="ECO:0000256" key="3">
    <source>
        <dbReference type="ARBA" id="ARBA00023015"/>
    </source>
</evidence>
<dbReference type="GO" id="GO:0006351">
    <property type="term" value="P:DNA-templated transcription"/>
    <property type="evidence" value="ECO:0007669"/>
    <property type="project" value="InterPro"/>
</dbReference>
<keyword evidence="3" id="KW-0805">Transcription regulation</keyword>
<feature type="compositionally biased region" description="Basic and acidic residues" evidence="11">
    <location>
        <begin position="136"/>
        <end position="150"/>
    </location>
</feature>
<dbReference type="AlphaFoldDB" id="A0A8C8A553"/>
<feature type="region of interest" description="Disordered" evidence="11">
    <location>
        <begin position="76"/>
        <end position="107"/>
    </location>
</feature>
<dbReference type="GO" id="GO:0003677">
    <property type="term" value="F:DNA binding"/>
    <property type="evidence" value="ECO:0007669"/>
    <property type="project" value="UniProtKB-KW"/>
</dbReference>
<evidence type="ECO:0000256" key="1">
    <source>
        <dbReference type="ARBA" id="ARBA00004123"/>
    </source>
</evidence>
<proteinExistence type="inferred from homology"/>
<evidence type="ECO:0000256" key="9">
    <source>
        <dbReference type="ARBA" id="ARBA00039412"/>
    </source>
</evidence>
<keyword evidence="5" id="KW-0010">Activator</keyword>
<name>A0A8C8A553_9STRI</name>
<reference evidence="12" key="1">
    <citation type="submission" date="2025-08" db="UniProtKB">
        <authorList>
            <consortium name="Ensembl"/>
        </authorList>
    </citation>
    <scope>IDENTIFICATION</scope>
</reference>
<dbReference type="GO" id="GO:0005634">
    <property type="term" value="C:nucleus"/>
    <property type="evidence" value="ECO:0007669"/>
    <property type="project" value="UniProtKB-SubCell"/>
</dbReference>
<sequence>HYVDQTLNICILENCCIVCHSFLLKIDCIYHTACAPLQSSLNFEKHSENFSWTENHYEANHRRDISSDGFDPNIGWPNAGHFGRKEKNSWHSQSRNGTENINHHGGYHGRGSCTRTSTFHCGKGQGLHENNVSDNETGKKEDKEVPKQFEAEDFPSLNPEYERTPNQTKSSAAGVWDITPNIQSKAPLVQLEVVFSRSYHLVLGKRDLHPPHSNLLSGSCRGPGGLPSASSSPD</sequence>
<dbReference type="Proteomes" id="UP000694552">
    <property type="component" value="Unplaced"/>
</dbReference>
<comment type="subcellular location">
    <subcellularLocation>
        <location evidence="1">Nucleus</location>
    </subcellularLocation>
</comment>
<feature type="compositionally biased region" description="Polar residues" evidence="11">
    <location>
        <begin position="90"/>
        <end position="100"/>
    </location>
</feature>
<evidence type="ECO:0000256" key="5">
    <source>
        <dbReference type="ARBA" id="ARBA00023159"/>
    </source>
</evidence>
<feature type="region of interest" description="Disordered" evidence="11">
    <location>
        <begin position="124"/>
        <end position="172"/>
    </location>
</feature>
<evidence type="ECO:0000256" key="10">
    <source>
        <dbReference type="ARBA" id="ARBA00041530"/>
    </source>
</evidence>
<evidence type="ECO:0000256" key="8">
    <source>
        <dbReference type="ARBA" id="ARBA00037303"/>
    </source>
</evidence>
<dbReference type="InterPro" id="IPR028128">
    <property type="entry name" value="Vasculin_fam"/>
</dbReference>